<dbReference type="InterPro" id="IPR011779">
    <property type="entry name" value="SO4_adenylTrfase_lsu"/>
</dbReference>
<protein>
    <recommendedName>
        <fullName evidence="6">Sulfate adenylyltransferase subunit 1</fullName>
        <ecNumber evidence="6">2.7.7.4</ecNumber>
    </recommendedName>
    <alternativeName>
        <fullName evidence="6">ATP-sulfurylase large subunit</fullName>
    </alternativeName>
    <alternativeName>
        <fullName evidence="6">Sulfate adenylate transferase</fullName>
        <shortName evidence="6">SAT</shortName>
    </alternativeName>
</protein>
<dbReference type="SUPFAM" id="SSF50447">
    <property type="entry name" value="Translation proteins"/>
    <property type="match status" value="1"/>
</dbReference>
<dbReference type="GO" id="GO:0004781">
    <property type="term" value="F:sulfate adenylyltransferase (ATP) activity"/>
    <property type="evidence" value="ECO:0007669"/>
    <property type="project" value="UniProtKB-EC"/>
</dbReference>
<comment type="caution">
    <text evidence="8">The sequence shown here is derived from an EMBL/GenBank/DDBJ whole genome shotgun (WGS) entry which is preliminary data.</text>
</comment>
<dbReference type="InterPro" id="IPR027417">
    <property type="entry name" value="P-loop_NTPase"/>
</dbReference>
<dbReference type="PRINTS" id="PR00315">
    <property type="entry name" value="ELONGATNFCT"/>
</dbReference>
<feature type="binding site" evidence="6">
    <location>
        <begin position="165"/>
        <end position="168"/>
    </location>
    <ligand>
        <name>GTP</name>
        <dbReference type="ChEBI" id="CHEBI:37565"/>
    </ligand>
</feature>
<comment type="pathway">
    <text evidence="6">Sulfur metabolism; hydrogen sulfide biosynthesis; sulfite from sulfate: step 1/3.</text>
</comment>
<comment type="subunit">
    <text evidence="6">Heterodimer composed of CysD, the smaller subunit, and CysN.</text>
</comment>
<dbReference type="Gene3D" id="3.40.50.300">
    <property type="entry name" value="P-loop containing nucleotide triphosphate hydrolases"/>
    <property type="match status" value="1"/>
</dbReference>
<keyword evidence="3 6" id="KW-0547">Nucleotide-binding</keyword>
<feature type="domain" description="Tr-type G" evidence="7">
    <location>
        <begin position="22"/>
        <end position="239"/>
    </location>
</feature>
<comment type="catalytic activity">
    <reaction evidence="6">
        <text>sulfate + ATP + H(+) = adenosine 5'-phosphosulfate + diphosphate</text>
        <dbReference type="Rhea" id="RHEA:18133"/>
        <dbReference type="ChEBI" id="CHEBI:15378"/>
        <dbReference type="ChEBI" id="CHEBI:16189"/>
        <dbReference type="ChEBI" id="CHEBI:30616"/>
        <dbReference type="ChEBI" id="CHEBI:33019"/>
        <dbReference type="ChEBI" id="CHEBI:58243"/>
        <dbReference type="EC" id="2.7.7.4"/>
    </reaction>
</comment>
<feature type="binding site" evidence="6">
    <location>
        <begin position="110"/>
        <end position="114"/>
    </location>
    <ligand>
        <name>GTP</name>
        <dbReference type="ChEBI" id="CHEBI:37565"/>
    </ligand>
</feature>
<dbReference type="NCBIfam" id="NF004035">
    <property type="entry name" value="PRK05506.1"/>
    <property type="match status" value="1"/>
</dbReference>
<dbReference type="Pfam" id="PF22594">
    <property type="entry name" value="GTP-eEF1A_C"/>
    <property type="match status" value="1"/>
</dbReference>
<dbReference type="CDD" id="cd03695">
    <property type="entry name" value="CysN_NodQ_II"/>
    <property type="match status" value="1"/>
</dbReference>
<dbReference type="PROSITE" id="PS00301">
    <property type="entry name" value="G_TR_1"/>
    <property type="match status" value="1"/>
</dbReference>
<evidence type="ECO:0000256" key="5">
    <source>
        <dbReference type="ARBA" id="ARBA00023134"/>
    </source>
</evidence>
<dbReference type="InterPro" id="IPR009001">
    <property type="entry name" value="Transl_elong_EF1A/Init_IF2_C"/>
</dbReference>
<keyword evidence="5 6" id="KW-0342">GTP-binding</keyword>
<dbReference type="CDD" id="cd04095">
    <property type="entry name" value="CysN_NoDQ_III"/>
    <property type="match status" value="1"/>
</dbReference>
<dbReference type="Gene3D" id="2.40.30.10">
    <property type="entry name" value="Translation factors"/>
    <property type="match status" value="2"/>
</dbReference>
<evidence type="ECO:0000313" key="8">
    <source>
        <dbReference type="EMBL" id="MDR5896985.1"/>
    </source>
</evidence>
<keyword evidence="1 6" id="KW-0808">Transferase</keyword>
<dbReference type="NCBIfam" id="NF003478">
    <property type="entry name" value="PRK05124.1"/>
    <property type="match status" value="1"/>
</dbReference>
<evidence type="ECO:0000256" key="2">
    <source>
        <dbReference type="ARBA" id="ARBA00022695"/>
    </source>
</evidence>
<dbReference type="InterPro" id="IPR031157">
    <property type="entry name" value="G_TR_CS"/>
</dbReference>
<organism evidence="8 9">
    <name type="scientific">Larsenimonas suaedae</name>
    <dbReference type="NCBI Taxonomy" id="1851019"/>
    <lineage>
        <taxon>Bacteria</taxon>
        <taxon>Pseudomonadati</taxon>
        <taxon>Pseudomonadota</taxon>
        <taxon>Gammaproteobacteria</taxon>
        <taxon>Oceanospirillales</taxon>
        <taxon>Halomonadaceae</taxon>
        <taxon>Larsenimonas</taxon>
    </lineage>
</organism>
<dbReference type="InterPro" id="IPR005225">
    <property type="entry name" value="Small_GTP-bd"/>
</dbReference>
<sequence length="474" mass="52649">MAHQSSLIAENIEQYLKEHENKDLLRFITCGSVDDGKSTLIGRLLHDSKMIYEDQLAAITRDSKKSGTTGDKVDLALLVDGLQSEREQGITIDVAYRFFSTDKRKFIIADTPGHEQYTRNMATGASTASLAVILIDARYGVQTQTRRHSFIADLLGIQHLVIAVNKMDLVEYSEARFHEIVEEYRQFAGKLNAPNVHFVPMSALDGDNVVNPSEHMSWFEGQPLLSLLETVEIKHDSNLDDLRLPVQYVNRPNLDFRGYCGTLAAGVLRPGQQVKALPSGKTSTVERVVTFDGDLEVAYPGQAVTVTLEDEIDISRGDWLVEVSANVPESNAFTADIVWMHDQAMVPGRVYDIKIGTREVSGQITDIAYQIDINTLEHHSAGELALNAIGRCNVELTAPVPVDNYRKSPGTGSFIVIDRLTNVTVGAGMVTEALTSTARAEDVDWRGFEVELNALVRKYFPHWEAKDVRELFKG</sequence>
<dbReference type="CDD" id="cd04166">
    <property type="entry name" value="CysN_ATPS"/>
    <property type="match status" value="1"/>
</dbReference>
<dbReference type="EC" id="2.7.7.4" evidence="6"/>
<dbReference type="InterPro" id="IPR000795">
    <property type="entry name" value="T_Tr_GTP-bd_dom"/>
</dbReference>
<evidence type="ECO:0000313" key="9">
    <source>
        <dbReference type="Proteomes" id="UP001269375"/>
    </source>
</evidence>
<evidence type="ECO:0000256" key="3">
    <source>
        <dbReference type="ARBA" id="ARBA00022741"/>
    </source>
</evidence>
<proteinExistence type="inferred from homology"/>
<reference evidence="8 9" key="1">
    <citation type="submission" date="2023-04" db="EMBL/GenBank/DDBJ databases">
        <title>A long-awaited taxogenomic arrangement of the family Halomonadaceae.</title>
        <authorList>
            <person name="De La Haba R."/>
            <person name="Chuvochina M."/>
            <person name="Wittouck S."/>
            <person name="Arahal D.R."/>
            <person name="Sanchez-Porro C."/>
            <person name="Hugenholtz P."/>
            <person name="Ventosa A."/>
        </authorList>
    </citation>
    <scope>NUCLEOTIDE SEQUENCE [LARGE SCALE GENOMIC DNA]</scope>
    <source>
        <strain evidence="8 9">DSM 22428</strain>
    </source>
</reference>
<dbReference type="HAMAP" id="MF_00062">
    <property type="entry name" value="Sulf_adenylyltr_sub1"/>
    <property type="match status" value="1"/>
</dbReference>
<dbReference type="SUPFAM" id="SSF50465">
    <property type="entry name" value="EF-Tu/eEF-1alpha/eIF2-gamma C-terminal domain"/>
    <property type="match status" value="1"/>
</dbReference>
<name>A0ABU1GY64_9GAMM</name>
<dbReference type="PANTHER" id="PTHR23115">
    <property type="entry name" value="TRANSLATION FACTOR"/>
    <property type="match status" value="1"/>
</dbReference>
<keyword evidence="9" id="KW-1185">Reference proteome</keyword>
<dbReference type="InterPro" id="IPR009000">
    <property type="entry name" value="Transl_B-barrel_sf"/>
</dbReference>
<evidence type="ECO:0000256" key="6">
    <source>
        <dbReference type="HAMAP-Rule" id="MF_00062"/>
    </source>
</evidence>
<dbReference type="InterPro" id="IPR050100">
    <property type="entry name" value="TRAFAC_GTPase_members"/>
</dbReference>
<feature type="binding site" evidence="6">
    <location>
        <begin position="31"/>
        <end position="38"/>
    </location>
    <ligand>
        <name>GTP</name>
        <dbReference type="ChEBI" id="CHEBI:37565"/>
    </ligand>
</feature>
<keyword evidence="4 6" id="KW-0067">ATP-binding</keyword>
<dbReference type="SUPFAM" id="SSF52540">
    <property type="entry name" value="P-loop containing nucleoside triphosphate hydrolases"/>
    <property type="match status" value="1"/>
</dbReference>
<dbReference type="NCBIfam" id="TIGR02034">
    <property type="entry name" value="CysN"/>
    <property type="match status" value="1"/>
</dbReference>
<evidence type="ECO:0000256" key="4">
    <source>
        <dbReference type="ARBA" id="ARBA00022840"/>
    </source>
</evidence>
<dbReference type="NCBIfam" id="TIGR00231">
    <property type="entry name" value="small_GTP"/>
    <property type="match status" value="1"/>
</dbReference>
<dbReference type="PROSITE" id="PS51722">
    <property type="entry name" value="G_TR_2"/>
    <property type="match status" value="1"/>
</dbReference>
<comment type="function">
    <text evidence="6">With CysD forms the ATP sulfurylase (ATPS) that catalyzes the adenylation of sulfate producing adenosine 5'-phosphosulfate (APS) and diphosphate, the first enzymatic step in sulfur assimilation pathway. APS synthesis involves the formation of a high-energy phosphoric-sulfuric acid anhydride bond driven by GTP hydrolysis by CysN coupled to ATP hydrolysis by CysD.</text>
</comment>
<accession>A0ABU1GY64</accession>
<dbReference type="InterPro" id="IPR054696">
    <property type="entry name" value="GTP-eEF1A_C"/>
</dbReference>
<dbReference type="EMBL" id="JARWAO010000007">
    <property type="protein sequence ID" value="MDR5896985.1"/>
    <property type="molecule type" value="Genomic_DNA"/>
</dbReference>
<evidence type="ECO:0000256" key="1">
    <source>
        <dbReference type="ARBA" id="ARBA00022679"/>
    </source>
</evidence>
<keyword evidence="2 6" id="KW-0548">Nucleotidyltransferase</keyword>
<dbReference type="InterPro" id="IPR041757">
    <property type="entry name" value="CysN_GTP-bd"/>
</dbReference>
<comment type="similarity">
    <text evidence="6">Belongs to the TRAFAC class translation factor GTPase superfamily. Classic translation factor GTPase family. CysN/NodQ subfamily.</text>
</comment>
<dbReference type="RefSeq" id="WP_251593853.1">
    <property type="nucleotide sequence ID" value="NZ_JAMLJI010000003.1"/>
</dbReference>
<gene>
    <name evidence="6 8" type="primary">cysN</name>
    <name evidence="8" type="ORF">QC825_12985</name>
</gene>
<dbReference type="Pfam" id="PF00009">
    <property type="entry name" value="GTP_EFTU"/>
    <property type="match status" value="1"/>
</dbReference>
<evidence type="ECO:0000259" key="7">
    <source>
        <dbReference type="PROSITE" id="PS51722"/>
    </source>
</evidence>
<dbReference type="Proteomes" id="UP001269375">
    <property type="component" value="Unassembled WGS sequence"/>
</dbReference>
<dbReference type="InterPro" id="IPR044138">
    <property type="entry name" value="CysN_II"/>
</dbReference>
<dbReference type="InterPro" id="IPR044139">
    <property type="entry name" value="CysN_NoDQ_III"/>
</dbReference>